<keyword evidence="3" id="KW-1185">Reference proteome</keyword>
<evidence type="ECO:0000313" key="3">
    <source>
        <dbReference type="Proteomes" id="UP001140949"/>
    </source>
</evidence>
<name>A0AAX6G247_IRIPA</name>
<dbReference type="EMBL" id="JANAVB010024412">
    <property type="protein sequence ID" value="KAJ6822241.1"/>
    <property type="molecule type" value="Genomic_DNA"/>
</dbReference>
<feature type="compositionally biased region" description="Polar residues" evidence="1">
    <location>
        <begin position="134"/>
        <end position="146"/>
    </location>
</feature>
<evidence type="ECO:0000256" key="1">
    <source>
        <dbReference type="SAM" id="MobiDB-lite"/>
    </source>
</evidence>
<evidence type="ECO:0000313" key="2">
    <source>
        <dbReference type="EMBL" id="KAJ6822241.1"/>
    </source>
</evidence>
<feature type="region of interest" description="Disordered" evidence="1">
    <location>
        <begin position="49"/>
        <end position="158"/>
    </location>
</feature>
<accession>A0AAX6G247</accession>
<gene>
    <name evidence="2" type="ORF">M6B38_390350</name>
</gene>
<feature type="compositionally biased region" description="Basic and acidic residues" evidence="1">
    <location>
        <begin position="108"/>
        <end position="117"/>
    </location>
</feature>
<feature type="compositionally biased region" description="Low complexity" evidence="1">
    <location>
        <begin position="49"/>
        <end position="60"/>
    </location>
</feature>
<reference evidence="2" key="1">
    <citation type="journal article" date="2023" name="GigaByte">
        <title>Genome assembly of the bearded iris, Iris pallida Lam.</title>
        <authorList>
            <person name="Bruccoleri R.E."/>
            <person name="Oakeley E.J."/>
            <person name="Faust A.M.E."/>
            <person name="Altorfer M."/>
            <person name="Dessus-Babus S."/>
            <person name="Burckhardt D."/>
            <person name="Oertli M."/>
            <person name="Naumann U."/>
            <person name="Petersen F."/>
            <person name="Wong J."/>
        </authorList>
    </citation>
    <scope>NUCLEOTIDE SEQUENCE</scope>
    <source>
        <strain evidence="2">GSM-AAB239-AS_SAM_17_03QT</strain>
    </source>
</reference>
<proteinExistence type="predicted"/>
<sequence length="158" mass="17081">MQLAIAGCRERQEPEVGLRRSFLEACAACPLLPSAASLCLLTPLAGSSPTAATRGARAGPGQFFPSQRRGPRGLQQELDGEGAAQADVGLGEPLDGEDHRRAVVPPPEDDRGRDGRAQRAAGPYMRLRRRKLVKTTQGRRASSLTSMRLWETKEPRTP</sequence>
<comment type="caution">
    <text evidence="2">The sequence shown here is derived from an EMBL/GenBank/DDBJ whole genome shotgun (WGS) entry which is preliminary data.</text>
</comment>
<protein>
    <submittedName>
        <fullName evidence="2">Uncharacterized protein</fullName>
    </submittedName>
</protein>
<dbReference type="Proteomes" id="UP001140949">
    <property type="component" value="Unassembled WGS sequence"/>
</dbReference>
<reference evidence="2" key="2">
    <citation type="submission" date="2023-04" db="EMBL/GenBank/DDBJ databases">
        <authorList>
            <person name="Bruccoleri R.E."/>
            <person name="Oakeley E.J."/>
            <person name="Faust A.-M."/>
            <person name="Dessus-Babus S."/>
            <person name="Altorfer M."/>
            <person name="Burckhardt D."/>
            <person name="Oertli M."/>
            <person name="Naumann U."/>
            <person name="Petersen F."/>
            <person name="Wong J."/>
        </authorList>
    </citation>
    <scope>NUCLEOTIDE SEQUENCE</scope>
    <source>
        <strain evidence="2">GSM-AAB239-AS_SAM_17_03QT</strain>
        <tissue evidence="2">Leaf</tissue>
    </source>
</reference>
<dbReference type="AlphaFoldDB" id="A0AAX6G247"/>
<organism evidence="2 3">
    <name type="scientific">Iris pallida</name>
    <name type="common">Sweet iris</name>
    <dbReference type="NCBI Taxonomy" id="29817"/>
    <lineage>
        <taxon>Eukaryota</taxon>
        <taxon>Viridiplantae</taxon>
        <taxon>Streptophyta</taxon>
        <taxon>Embryophyta</taxon>
        <taxon>Tracheophyta</taxon>
        <taxon>Spermatophyta</taxon>
        <taxon>Magnoliopsida</taxon>
        <taxon>Liliopsida</taxon>
        <taxon>Asparagales</taxon>
        <taxon>Iridaceae</taxon>
        <taxon>Iridoideae</taxon>
        <taxon>Irideae</taxon>
        <taxon>Iris</taxon>
    </lineage>
</organism>